<gene>
    <name evidence="4" type="ORF">C5F49_00715</name>
</gene>
<dbReference type="PANTHER" id="PTHR10605:SF56">
    <property type="entry name" value="BIFUNCTIONAL HEPARAN SULFATE N-DEACETYLASE_N-SULFOTRANSFERASE"/>
    <property type="match status" value="1"/>
</dbReference>
<evidence type="ECO:0000259" key="3">
    <source>
        <dbReference type="Pfam" id="PF00685"/>
    </source>
</evidence>
<sequence>MYSGINNSNREKIRACLGNSKLYSVAKLIHSKYAKLSSNYHSLPDFLIIGAAKSGTSSLYEYLNQHPSILPCVVKEPNYFTAYYNRGLDWYKSCFPFKAKRFFCPEKKFLTGEATARYYWYPFAPERVKQLLPNCKIILLLRNPVERSYSHYKMRYKNKIIDQTFEQEILDEPKRIEGEWDKMLNDENYFSFKFNSNGYLTKGLYINYITKWFELFPKKQILVIKAEDFFSNPEKITNETLEFLGLPSIKLKNYEIMRKGLDDKLTSDIRKKLIDYFKPYNQKLYDFLNVDFGWDK</sequence>
<dbReference type="Gene3D" id="3.40.50.300">
    <property type="entry name" value="P-loop containing nucleotide triphosphate hydrolases"/>
    <property type="match status" value="1"/>
</dbReference>
<dbReference type="GO" id="GO:0008146">
    <property type="term" value="F:sulfotransferase activity"/>
    <property type="evidence" value="ECO:0007669"/>
    <property type="project" value="InterPro"/>
</dbReference>
<dbReference type="OrthoDB" id="12339at2157"/>
<dbReference type="GeneID" id="56060422"/>
<dbReference type="InterPro" id="IPR000863">
    <property type="entry name" value="Sulfotransferase_dom"/>
</dbReference>
<reference evidence="4 5" key="1">
    <citation type="submission" date="2018-02" db="EMBL/GenBank/DDBJ databases">
        <title>Complete genome of Nitrosopumilus oxyclinae HCE1.</title>
        <authorList>
            <person name="Qin W."/>
            <person name="Zheng Y."/>
            <person name="Stahl D.A."/>
        </authorList>
    </citation>
    <scope>NUCLEOTIDE SEQUENCE [LARGE SCALE GENOMIC DNA]</scope>
    <source>
        <strain evidence="4 5">HCE1</strain>
    </source>
</reference>
<evidence type="ECO:0000313" key="5">
    <source>
        <dbReference type="Proteomes" id="UP000509441"/>
    </source>
</evidence>
<dbReference type="KEGG" id="nox:C5F49_00715"/>
<dbReference type="PANTHER" id="PTHR10605">
    <property type="entry name" value="HEPARAN SULFATE SULFOTRANSFERASE"/>
    <property type="match status" value="1"/>
</dbReference>
<evidence type="ECO:0000256" key="1">
    <source>
        <dbReference type="ARBA" id="ARBA00022679"/>
    </source>
</evidence>
<keyword evidence="2" id="KW-0325">Glycoprotein</keyword>
<dbReference type="AlphaFoldDB" id="A0A7D5M0K2"/>
<dbReference type="Pfam" id="PF00685">
    <property type="entry name" value="Sulfotransfer_1"/>
    <property type="match status" value="1"/>
</dbReference>
<dbReference type="Proteomes" id="UP000509441">
    <property type="component" value="Chromosome"/>
</dbReference>
<dbReference type="InterPro" id="IPR027417">
    <property type="entry name" value="P-loop_NTPase"/>
</dbReference>
<evidence type="ECO:0000313" key="4">
    <source>
        <dbReference type="EMBL" id="QLH04006.1"/>
    </source>
</evidence>
<keyword evidence="1 4" id="KW-0808">Transferase</keyword>
<evidence type="ECO:0000256" key="2">
    <source>
        <dbReference type="ARBA" id="ARBA00023180"/>
    </source>
</evidence>
<dbReference type="RefSeq" id="WP_179362869.1">
    <property type="nucleotide sequence ID" value="NZ_CP026994.1"/>
</dbReference>
<proteinExistence type="predicted"/>
<dbReference type="SUPFAM" id="SSF52540">
    <property type="entry name" value="P-loop containing nucleoside triphosphate hydrolases"/>
    <property type="match status" value="1"/>
</dbReference>
<accession>A0A7D5M0K2</accession>
<dbReference type="InterPro" id="IPR037359">
    <property type="entry name" value="NST/OST"/>
</dbReference>
<keyword evidence="5" id="KW-1185">Reference proteome</keyword>
<organism evidence="4 5">
    <name type="scientific">Nitrosopumilus oxyclinae</name>
    <dbReference type="NCBI Taxonomy" id="1959104"/>
    <lineage>
        <taxon>Archaea</taxon>
        <taxon>Nitrososphaerota</taxon>
        <taxon>Nitrososphaeria</taxon>
        <taxon>Nitrosopumilales</taxon>
        <taxon>Nitrosopumilaceae</taxon>
        <taxon>Nitrosopumilus</taxon>
    </lineage>
</organism>
<protein>
    <submittedName>
        <fullName evidence="4">Sulfotransferase</fullName>
    </submittedName>
</protein>
<feature type="domain" description="Sulfotransferase" evidence="3">
    <location>
        <begin position="44"/>
        <end position="247"/>
    </location>
</feature>
<dbReference type="EMBL" id="CP026994">
    <property type="protein sequence ID" value="QLH04006.1"/>
    <property type="molecule type" value="Genomic_DNA"/>
</dbReference>
<name>A0A7D5M0K2_9ARCH</name>